<sequence length="155" mass="17233">MNRRISRSWSWSWLTEPAARLSPARRIGAAALGAFLIFAGTSHLSFAREEFRSQVPGWVPLDADAVVLASGVVEIGLGAGLVLLRKRRAPLGLAVALFFLAVFPGNIAQYLDQRPAFGLDSDAARLTRLFFQPLLVMWALWSTGAWREMRRRNKP</sequence>
<name>A0ABP9TJJ1_9MICC</name>
<dbReference type="PANTHER" id="PTHR36974">
    <property type="entry name" value="MEMBRANE PROTEIN-RELATED"/>
    <property type="match status" value="1"/>
</dbReference>
<keyword evidence="1" id="KW-1133">Transmembrane helix</keyword>
<comment type="caution">
    <text evidence="2">The sequence shown here is derived from an EMBL/GenBank/DDBJ whole genome shotgun (WGS) entry which is preliminary data.</text>
</comment>
<proteinExistence type="predicted"/>
<feature type="transmembrane region" description="Helical" evidence="1">
    <location>
        <begin position="91"/>
        <end position="109"/>
    </location>
</feature>
<dbReference type="RefSeq" id="WP_345466880.1">
    <property type="nucleotide sequence ID" value="NZ_BAABLK010000022.1"/>
</dbReference>
<evidence type="ECO:0000313" key="3">
    <source>
        <dbReference type="Proteomes" id="UP001501257"/>
    </source>
</evidence>
<organism evidence="2 3">
    <name type="scientific">Paeniglutamicibacter antarcticus</name>
    <dbReference type="NCBI Taxonomy" id="494023"/>
    <lineage>
        <taxon>Bacteria</taxon>
        <taxon>Bacillati</taxon>
        <taxon>Actinomycetota</taxon>
        <taxon>Actinomycetes</taxon>
        <taxon>Micrococcales</taxon>
        <taxon>Micrococcaceae</taxon>
        <taxon>Paeniglutamicibacter</taxon>
    </lineage>
</organism>
<feature type="transmembrane region" description="Helical" evidence="1">
    <location>
        <begin position="129"/>
        <end position="146"/>
    </location>
</feature>
<accession>A0ABP9TJJ1</accession>
<evidence type="ECO:0000256" key="1">
    <source>
        <dbReference type="SAM" id="Phobius"/>
    </source>
</evidence>
<keyword evidence="3" id="KW-1185">Reference proteome</keyword>
<gene>
    <name evidence="2" type="ORF">GCM10025778_11040</name>
</gene>
<evidence type="ECO:0000313" key="2">
    <source>
        <dbReference type="EMBL" id="GAA5226571.1"/>
    </source>
</evidence>
<keyword evidence="1" id="KW-0472">Membrane</keyword>
<dbReference type="PANTHER" id="PTHR36974:SF1">
    <property type="entry name" value="DOXX FAMILY MEMBRANE PROTEIN"/>
    <property type="match status" value="1"/>
</dbReference>
<protein>
    <submittedName>
        <fullName evidence="2">Membrane protein</fullName>
    </submittedName>
</protein>
<dbReference type="Proteomes" id="UP001501257">
    <property type="component" value="Unassembled WGS sequence"/>
</dbReference>
<feature type="transmembrane region" description="Helical" evidence="1">
    <location>
        <begin position="63"/>
        <end position="84"/>
    </location>
</feature>
<reference evidence="3" key="1">
    <citation type="journal article" date="2019" name="Int. J. Syst. Evol. Microbiol.">
        <title>The Global Catalogue of Microorganisms (GCM) 10K type strain sequencing project: providing services to taxonomists for standard genome sequencing and annotation.</title>
        <authorList>
            <consortium name="The Broad Institute Genomics Platform"/>
            <consortium name="The Broad Institute Genome Sequencing Center for Infectious Disease"/>
            <person name="Wu L."/>
            <person name="Ma J."/>
        </authorList>
    </citation>
    <scope>NUCLEOTIDE SEQUENCE [LARGE SCALE GENOMIC DNA]</scope>
    <source>
        <strain evidence="3">JCM 18952</strain>
    </source>
</reference>
<keyword evidence="1" id="KW-0812">Transmembrane</keyword>
<dbReference type="EMBL" id="BAABLK010000022">
    <property type="protein sequence ID" value="GAA5226571.1"/>
    <property type="molecule type" value="Genomic_DNA"/>
</dbReference>